<keyword evidence="6 10" id="KW-0479">Metal-binding</keyword>
<dbReference type="InterPro" id="IPR012838">
    <property type="entry name" value="PFL1_activating"/>
</dbReference>
<protein>
    <recommendedName>
        <fullName evidence="3 10">Pyruvate formate-lyase-activating enzyme</fullName>
        <ecNumber evidence="10">1.97.1.4</ecNumber>
    </recommendedName>
</protein>
<evidence type="ECO:0000256" key="5">
    <source>
        <dbReference type="ARBA" id="ARBA00022691"/>
    </source>
</evidence>
<dbReference type="InterPro" id="IPR058240">
    <property type="entry name" value="rSAM_sf"/>
</dbReference>
<evidence type="ECO:0000259" key="11">
    <source>
        <dbReference type="PROSITE" id="PS51918"/>
    </source>
</evidence>
<dbReference type="SUPFAM" id="SSF102114">
    <property type="entry name" value="Radical SAM enzymes"/>
    <property type="match status" value="1"/>
</dbReference>
<evidence type="ECO:0000256" key="6">
    <source>
        <dbReference type="ARBA" id="ARBA00022723"/>
    </source>
</evidence>
<evidence type="ECO:0000256" key="9">
    <source>
        <dbReference type="ARBA" id="ARBA00023014"/>
    </source>
</evidence>
<evidence type="ECO:0000256" key="4">
    <source>
        <dbReference type="ARBA" id="ARBA00022485"/>
    </source>
</evidence>
<dbReference type="PIRSF" id="PIRSF000371">
    <property type="entry name" value="PFL_act_enz"/>
    <property type="match status" value="1"/>
</dbReference>
<proteinExistence type="inferred from homology"/>
<sequence>MHNLKFPNCSNENHTIENNQRLPEIITSGYIHSIESCAAVDGPGIRFLIFTSGCPLRCLYCSNVDSRYLENGKQVSVDELVIEIQKYTSYMRYSHGGVTISGGEPLMQAGFVREIFKRCQELGIHTALNTSGFCNLASAKSVLEFVDLVLLDMKSFDPATYTRVTGGNIEPTLAFAQYLNEINKPTWMRFVLVPGLTDNRENMTRLADFIAPFNNVERLEVLPFHKMGEYKWQELGYEYLLTNTSPPSPEQIQAALDIFRSREIFAI</sequence>
<dbReference type="EC" id="1.97.1.4" evidence="10"/>
<keyword evidence="5 10" id="KW-0949">S-adenosyl-L-methionine</keyword>
<dbReference type="SFLD" id="SFLDG01066">
    <property type="entry name" value="organic_radical-activating_enz"/>
    <property type="match status" value="1"/>
</dbReference>
<dbReference type="Pfam" id="PF04055">
    <property type="entry name" value="Radical_SAM"/>
    <property type="match status" value="1"/>
</dbReference>
<evidence type="ECO:0000256" key="3">
    <source>
        <dbReference type="ARBA" id="ARBA00021356"/>
    </source>
</evidence>
<keyword evidence="12" id="KW-0670">Pyruvate</keyword>
<dbReference type="InterPro" id="IPR012839">
    <property type="entry name" value="Organic_radical_activase"/>
</dbReference>
<dbReference type="KEGG" id="ttq:NIES37_48220"/>
<dbReference type="Gene3D" id="3.20.20.70">
    <property type="entry name" value="Aldolase class I"/>
    <property type="match status" value="1"/>
</dbReference>
<dbReference type="Proteomes" id="UP000218785">
    <property type="component" value="Chromosome"/>
</dbReference>
<dbReference type="PANTHER" id="PTHR30352">
    <property type="entry name" value="PYRUVATE FORMATE-LYASE-ACTIVATING ENZYME"/>
    <property type="match status" value="1"/>
</dbReference>
<dbReference type="PANTHER" id="PTHR30352:SF5">
    <property type="entry name" value="PYRUVATE FORMATE-LYASE 1-ACTIVATING ENZYME"/>
    <property type="match status" value="1"/>
</dbReference>
<dbReference type="InterPro" id="IPR034457">
    <property type="entry name" value="Organic_radical-activating"/>
</dbReference>
<evidence type="ECO:0000256" key="10">
    <source>
        <dbReference type="RuleBase" id="RU362053"/>
    </source>
</evidence>
<dbReference type="GO" id="GO:0051539">
    <property type="term" value="F:4 iron, 4 sulfur cluster binding"/>
    <property type="evidence" value="ECO:0007669"/>
    <property type="project" value="UniProtKB-UniRule"/>
</dbReference>
<evidence type="ECO:0000313" key="12">
    <source>
        <dbReference type="EMBL" id="BAZ00826.1"/>
    </source>
</evidence>
<evidence type="ECO:0000256" key="8">
    <source>
        <dbReference type="ARBA" id="ARBA00023004"/>
    </source>
</evidence>
<dbReference type="SFLD" id="SFLDS00029">
    <property type="entry name" value="Radical_SAM"/>
    <property type="match status" value="1"/>
</dbReference>
<keyword evidence="7 10" id="KW-0560">Oxidoreductase</keyword>
<dbReference type="GO" id="GO:0043365">
    <property type="term" value="F:[formate-C-acetyltransferase]-activating enzyme activity"/>
    <property type="evidence" value="ECO:0007669"/>
    <property type="project" value="UniProtKB-UniRule"/>
</dbReference>
<evidence type="ECO:0000256" key="7">
    <source>
        <dbReference type="ARBA" id="ARBA00023002"/>
    </source>
</evidence>
<comment type="function">
    <text evidence="1 10">Activation of pyruvate formate-lyase under anaerobic conditions by generation of an organic free radical, using S-adenosylmethionine and reduced flavodoxin as cosubstrates to produce 5'-deoxy-adenosine.</text>
</comment>
<feature type="domain" description="Radical SAM core" evidence="11">
    <location>
        <begin position="40"/>
        <end position="267"/>
    </location>
</feature>
<dbReference type="GO" id="GO:0005737">
    <property type="term" value="C:cytoplasm"/>
    <property type="evidence" value="ECO:0007669"/>
    <property type="project" value="UniProtKB-SubCell"/>
</dbReference>
<evidence type="ECO:0000313" key="13">
    <source>
        <dbReference type="Proteomes" id="UP000218785"/>
    </source>
</evidence>
<dbReference type="InterPro" id="IPR001989">
    <property type="entry name" value="Radical_activat_CS"/>
</dbReference>
<dbReference type="PROSITE" id="PS01087">
    <property type="entry name" value="RADICAL_ACTIVATING"/>
    <property type="match status" value="1"/>
</dbReference>
<comment type="catalytic activity">
    <reaction evidence="10">
        <text>glycyl-[formate C-acetyltransferase] + reduced [flavodoxin] + S-adenosyl-L-methionine = glycin-2-yl radical-[formate C-acetyltransferase] + semiquinone [flavodoxin] + 5'-deoxyadenosine + L-methionine + H(+)</text>
        <dbReference type="Rhea" id="RHEA:19225"/>
        <dbReference type="Rhea" id="RHEA-COMP:10622"/>
        <dbReference type="Rhea" id="RHEA-COMP:12190"/>
        <dbReference type="Rhea" id="RHEA-COMP:12191"/>
        <dbReference type="Rhea" id="RHEA-COMP:14480"/>
        <dbReference type="ChEBI" id="CHEBI:15378"/>
        <dbReference type="ChEBI" id="CHEBI:17319"/>
        <dbReference type="ChEBI" id="CHEBI:29947"/>
        <dbReference type="ChEBI" id="CHEBI:32722"/>
        <dbReference type="ChEBI" id="CHEBI:57618"/>
        <dbReference type="ChEBI" id="CHEBI:57844"/>
        <dbReference type="ChEBI" id="CHEBI:59789"/>
        <dbReference type="ChEBI" id="CHEBI:140311"/>
        <dbReference type="EC" id="1.97.1.4"/>
    </reaction>
</comment>
<dbReference type="NCBIfam" id="TIGR02493">
    <property type="entry name" value="PFLA"/>
    <property type="match status" value="1"/>
</dbReference>
<dbReference type="RefSeq" id="WP_096580012.1">
    <property type="nucleotide sequence ID" value="NZ_CAWNJS010000001.1"/>
</dbReference>
<keyword evidence="9 10" id="KW-0411">Iron-sulfur</keyword>
<evidence type="ECO:0000256" key="2">
    <source>
        <dbReference type="ARBA" id="ARBA00009777"/>
    </source>
</evidence>
<evidence type="ECO:0000256" key="1">
    <source>
        <dbReference type="ARBA" id="ARBA00003141"/>
    </source>
</evidence>
<dbReference type="GO" id="GO:0046872">
    <property type="term" value="F:metal ion binding"/>
    <property type="evidence" value="ECO:0007669"/>
    <property type="project" value="UniProtKB-UniRule"/>
</dbReference>
<keyword evidence="8 10" id="KW-0408">Iron</keyword>
<comment type="cofactor">
    <cofactor evidence="10">
        <name>[4Fe-4S] cluster</name>
        <dbReference type="ChEBI" id="CHEBI:49883"/>
    </cofactor>
    <text evidence="10">Binds 1 [4Fe-4S] cluster. The cluster is coordinated with 3 cysteines and an exchangeable S-adenosyl-L-methionine.</text>
</comment>
<dbReference type="InterPro" id="IPR013785">
    <property type="entry name" value="Aldolase_TIM"/>
</dbReference>
<dbReference type="CDD" id="cd01335">
    <property type="entry name" value="Radical_SAM"/>
    <property type="match status" value="1"/>
</dbReference>
<comment type="subcellular location">
    <subcellularLocation>
        <location evidence="10">Cytoplasm</location>
    </subcellularLocation>
</comment>
<dbReference type="EMBL" id="AP018248">
    <property type="protein sequence ID" value="BAZ00826.1"/>
    <property type="molecule type" value="Genomic_DNA"/>
</dbReference>
<keyword evidence="10" id="KW-0963">Cytoplasm</keyword>
<keyword evidence="13" id="KW-1185">Reference proteome</keyword>
<accession>A0A1Z4N541</accession>
<dbReference type="InterPro" id="IPR007197">
    <property type="entry name" value="rSAM"/>
</dbReference>
<keyword evidence="4 10" id="KW-0004">4Fe-4S</keyword>
<organism evidence="12 13">
    <name type="scientific">Tolypothrix tenuis PCC 7101</name>
    <dbReference type="NCBI Taxonomy" id="231146"/>
    <lineage>
        <taxon>Bacteria</taxon>
        <taxon>Bacillati</taxon>
        <taxon>Cyanobacteriota</taxon>
        <taxon>Cyanophyceae</taxon>
        <taxon>Nostocales</taxon>
        <taxon>Tolypothrichaceae</taxon>
        <taxon>Tolypothrix</taxon>
    </lineage>
</organism>
<comment type="similarity">
    <text evidence="2 10">Belongs to the organic radical-activating enzymes family.</text>
</comment>
<gene>
    <name evidence="12" type="ORF">NIES37_48220</name>
</gene>
<dbReference type="GO" id="GO:0016829">
    <property type="term" value="F:lyase activity"/>
    <property type="evidence" value="ECO:0007669"/>
    <property type="project" value="UniProtKB-KW"/>
</dbReference>
<reference evidence="12 13" key="1">
    <citation type="submission" date="2017-06" db="EMBL/GenBank/DDBJ databases">
        <title>Genome sequencing of cyanobaciteial culture collection at National Institute for Environmental Studies (NIES).</title>
        <authorList>
            <person name="Hirose Y."/>
            <person name="Shimura Y."/>
            <person name="Fujisawa T."/>
            <person name="Nakamura Y."/>
            <person name="Kawachi M."/>
        </authorList>
    </citation>
    <scope>NUCLEOTIDE SEQUENCE [LARGE SCALE GENOMIC DNA]</scope>
    <source>
        <strain evidence="12 13">NIES-37</strain>
    </source>
</reference>
<dbReference type="PROSITE" id="PS51918">
    <property type="entry name" value="RADICAL_SAM"/>
    <property type="match status" value="1"/>
</dbReference>
<keyword evidence="12" id="KW-0456">Lyase</keyword>
<dbReference type="AlphaFoldDB" id="A0A1Z4N541"/>
<name>A0A1Z4N541_9CYAN</name>